<dbReference type="AlphaFoldDB" id="A0A438FFM2"/>
<evidence type="ECO:0008006" key="3">
    <source>
        <dbReference type="Google" id="ProtNLM"/>
    </source>
</evidence>
<sequence length="107" mass="12231">MSRVLDTWGPHSRATFRVTYTNFTMTIFSMGIDIIGKISSKSSNGHKFILVAINYFAKWVEATSYARLTSTGVASFIRSHIIYHYRVPRELISDRGIHFRADVDTLL</sequence>
<dbReference type="InterPro" id="IPR012337">
    <property type="entry name" value="RNaseH-like_sf"/>
</dbReference>
<evidence type="ECO:0000313" key="1">
    <source>
        <dbReference type="EMBL" id="RVW58751.1"/>
    </source>
</evidence>
<dbReference type="Proteomes" id="UP000288805">
    <property type="component" value="Unassembled WGS sequence"/>
</dbReference>
<reference evidence="1 2" key="1">
    <citation type="journal article" date="2018" name="PLoS Genet.">
        <title>Population sequencing reveals clonal diversity and ancestral inbreeding in the grapevine cultivar Chardonnay.</title>
        <authorList>
            <person name="Roach M.J."/>
            <person name="Johnson D.L."/>
            <person name="Bohlmann J."/>
            <person name="van Vuuren H.J."/>
            <person name="Jones S.J."/>
            <person name="Pretorius I.S."/>
            <person name="Schmidt S.A."/>
            <person name="Borneman A.R."/>
        </authorList>
    </citation>
    <scope>NUCLEOTIDE SEQUENCE [LARGE SCALE GENOMIC DNA]</scope>
    <source>
        <strain evidence="2">cv. Chardonnay</strain>
        <tissue evidence="1">Leaf</tissue>
    </source>
</reference>
<gene>
    <name evidence="1" type="ORF">CK203_115386</name>
</gene>
<name>A0A438FFM2_VITVI</name>
<proteinExistence type="predicted"/>
<organism evidence="1 2">
    <name type="scientific">Vitis vinifera</name>
    <name type="common">Grape</name>
    <dbReference type="NCBI Taxonomy" id="29760"/>
    <lineage>
        <taxon>Eukaryota</taxon>
        <taxon>Viridiplantae</taxon>
        <taxon>Streptophyta</taxon>
        <taxon>Embryophyta</taxon>
        <taxon>Tracheophyta</taxon>
        <taxon>Spermatophyta</taxon>
        <taxon>Magnoliopsida</taxon>
        <taxon>eudicotyledons</taxon>
        <taxon>Gunneridae</taxon>
        <taxon>Pentapetalae</taxon>
        <taxon>rosids</taxon>
        <taxon>Vitales</taxon>
        <taxon>Vitaceae</taxon>
        <taxon>Viteae</taxon>
        <taxon>Vitis</taxon>
    </lineage>
</organism>
<protein>
    <recommendedName>
        <fullName evidence="3">Integrase catalytic domain-containing protein</fullName>
    </recommendedName>
</protein>
<dbReference type="Gene3D" id="3.30.420.10">
    <property type="entry name" value="Ribonuclease H-like superfamily/Ribonuclease H"/>
    <property type="match status" value="1"/>
</dbReference>
<dbReference type="InterPro" id="IPR036397">
    <property type="entry name" value="RNaseH_sf"/>
</dbReference>
<comment type="caution">
    <text evidence="1">The sequence shown here is derived from an EMBL/GenBank/DDBJ whole genome shotgun (WGS) entry which is preliminary data.</text>
</comment>
<dbReference type="EMBL" id="QGNW01000927">
    <property type="protein sequence ID" value="RVW58751.1"/>
    <property type="molecule type" value="Genomic_DNA"/>
</dbReference>
<evidence type="ECO:0000313" key="2">
    <source>
        <dbReference type="Proteomes" id="UP000288805"/>
    </source>
</evidence>
<accession>A0A438FFM2</accession>
<dbReference type="SUPFAM" id="SSF53098">
    <property type="entry name" value="Ribonuclease H-like"/>
    <property type="match status" value="1"/>
</dbReference>
<dbReference type="GO" id="GO:0003676">
    <property type="term" value="F:nucleic acid binding"/>
    <property type="evidence" value="ECO:0007669"/>
    <property type="project" value="InterPro"/>
</dbReference>